<sequence>MERVDVPHLGNTSNNRLEAAWGHLKEVLKPTMMLDGCGDPLLFLQWITEIDYTKRITEYRVCMRYSGADAELKVLAKEVSQHAYHLVENNF</sequence>
<evidence type="ECO:0000313" key="2">
    <source>
        <dbReference type="Proteomes" id="UP000198211"/>
    </source>
</evidence>
<organism evidence="1 2">
    <name type="scientific">Phytophthora megakarya</name>
    <dbReference type="NCBI Taxonomy" id="4795"/>
    <lineage>
        <taxon>Eukaryota</taxon>
        <taxon>Sar</taxon>
        <taxon>Stramenopiles</taxon>
        <taxon>Oomycota</taxon>
        <taxon>Peronosporomycetes</taxon>
        <taxon>Peronosporales</taxon>
        <taxon>Peronosporaceae</taxon>
        <taxon>Phytophthora</taxon>
    </lineage>
</organism>
<keyword evidence="2" id="KW-1185">Reference proteome</keyword>
<dbReference type="Proteomes" id="UP000198211">
    <property type="component" value="Unassembled WGS sequence"/>
</dbReference>
<gene>
    <name evidence="1" type="ORF">PHMEG_0004384</name>
</gene>
<protein>
    <submittedName>
        <fullName evidence="1">ABC transporter</fullName>
    </submittedName>
</protein>
<dbReference type="AlphaFoldDB" id="A0A225WU24"/>
<name>A0A225WU24_9STRA</name>
<comment type="caution">
    <text evidence="1">The sequence shown here is derived from an EMBL/GenBank/DDBJ whole genome shotgun (WGS) entry which is preliminary data.</text>
</comment>
<dbReference type="EMBL" id="NBNE01000257">
    <property type="protein sequence ID" value="OWZ21113.1"/>
    <property type="molecule type" value="Genomic_DNA"/>
</dbReference>
<reference evidence="2" key="1">
    <citation type="submission" date="2017-03" db="EMBL/GenBank/DDBJ databases">
        <title>Phytopthora megakarya and P. palmivora, two closely related causual agents of cacao black pod achieved similar genome size and gene model numbers by different mechanisms.</title>
        <authorList>
            <person name="Ali S."/>
            <person name="Shao J."/>
            <person name="Larry D.J."/>
            <person name="Kronmiller B."/>
            <person name="Shen D."/>
            <person name="Strem M.D."/>
            <person name="Melnick R.L."/>
            <person name="Guiltinan M.J."/>
            <person name="Tyler B.M."/>
            <person name="Meinhardt L.W."/>
            <person name="Bailey B.A."/>
        </authorList>
    </citation>
    <scope>NUCLEOTIDE SEQUENCE [LARGE SCALE GENOMIC DNA]</scope>
    <source>
        <strain evidence="2">zdho120</strain>
    </source>
</reference>
<proteinExistence type="predicted"/>
<accession>A0A225WU24</accession>
<dbReference type="OrthoDB" id="116455at2759"/>
<evidence type="ECO:0000313" key="1">
    <source>
        <dbReference type="EMBL" id="OWZ21113.1"/>
    </source>
</evidence>